<keyword evidence="1" id="KW-1133">Transmembrane helix</keyword>
<proteinExistence type="predicted"/>
<keyword evidence="3" id="KW-1185">Reference proteome</keyword>
<keyword evidence="1" id="KW-0472">Membrane</keyword>
<protein>
    <submittedName>
        <fullName evidence="2">Uncharacterized protein</fullName>
    </submittedName>
</protein>
<organism evidence="2 3">
    <name type="scientific">Ganoderma sinense ZZ0214-1</name>
    <dbReference type="NCBI Taxonomy" id="1077348"/>
    <lineage>
        <taxon>Eukaryota</taxon>
        <taxon>Fungi</taxon>
        <taxon>Dikarya</taxon>
        <taxon>Basidiomycota</taxon>
        <taxon>Agaricomycotina</taxon>
        <taxon>Agaricomycetes</taxon>
        <taxon>Polyporales</taxon>
        <taxon>Polyporaceae</taxon>
        <taxon>Ganoderma</taxon>
    </lineage>
</organism>
<evidence type="ECO:0000313" key="2">
    <source>
        <dbReference type="EMBL" id="PIL28207.1"/>
    </source>
</evidence>
<evidence type="ECO:0000256" key="1">
    <source>
        <dbReference type="SAM" id="Phobius"/>
    </source>
</evidence>
<sequence>MADAKPESSGYRPVFGVELPRDKSKKPIPKWVPVALLAFSSAALVVPIVMLRRHRAATLGKALANAPPPPPRRALTKGIPIANPTTKPPVFSIRDPVPSVSTPSSSAAARAEDNFNGALHCLKAFSIATLMVGAGATATVFAVRQYMGVQTTQEFADRVRHAVLTRMPILSARIHRPPEAEDGDSLLPPDPPPLSVADTAEEWTWPAAEQRLREAFDKDGFYGWAAAVMQELEAEGQIERTKRGHV</sequence>
<keyword evidence="1" id="KW-0812">Transmembrane</keyword>
<dbReference type="EMBL" id="AYKW01000026">
    <property type="protein sequence ID" value="PIL28207.1"/>
    <property type="molecule type" value="Genomic_DNA"/>
</dbReference>
<feature type="transmembrane region" description="Helical" evidence="1">
    <location>
        <begin position="31"/>
        <end position="51"/>
    </location>
</feature>
<comment type="caution">
    <text evidence="2">The sequence shown here is derived from an EMBL/GenBank/DDBJ whole genome shotgun (WGS) entry which is preliminary data.</text>
</comment>
<reference evidence="2 3" key="1">
    <citation type="journal article" date="2015" name="Sci. Rep.">
        <title>Chromosome-level genome map provides insights into diverse defense mechanisms in the medicinal fungus Ganoderma sinense.</title>
        <authorList>
            <person name="Zhu Y."/>
            <person name="Xu J."/>
            <person name="Sun C."/>
            <person name="Zhou S."/>
            <person name="Xu H."/>
            <person name="Nelson D.R."/>
            <person name="Qian J."/>
            <person name="Song J."/>
            <person name="Luo H."/>
            <person name="Xiang L."/>
            <person name="Li Y."/>
            <person name="Xu Z."/>
            <person name="Ji A."/>
            <person name="Wang L."/>
            <person name="Lu S."/>
            <person name="Hayward A."/>
            <person name="Sun W."/>
            <person name="Li X."/>
            <person name="Schwartz D.C."/>
            <person name="Wang Y."/>
            <person name="Chen S."/>
        </authorList>
    </citation>
    <scope>NUCLEOTIDE SEQUENCE [LARGE SCALE GENOMIC DNA]</scope>
    <source>
        <strain evidence="2 3">ZZ0214-1</strain>
    </source>
</reference>
<gene>
    <name evidence="2" type="ORF">GSI_09619</name>
</gene>
<evidence type="ECO:0000313" key="3">
    <source>
        <dbReference type="Proteomes" id="UP000230002"/>
    </source>
</evidence>
<dbReference type="Proteomes" id="UP000230002">
    <property type="component" value="Unassembled WGS sequence"/>
</dbReference>
<accession>A0A2G8S399</accession>
<dbReference type="STRING" id="1077348.A0A2G8S399"/>
<dbReference type="OrthoDB" id="5346979at2759"/>
<dbReference type="AlphaFoldDB" id="A0A2G8S399"/>
<name>A0A2G8S399_9APHY</name>